<evidence type="ECO:0000256" key="1">
    <source>
        <dbReference type="SAM" id="MobiDB-lite"/>
    </source>
</evidence>
<accession>A0A1M4EFK2</accession>
<evidence type="ECO:0000313" key="2">
    <source>
        <dbReference type="EMBL" id="SBO97438.1"/>
    </source>
</evidence>
<reference evidence="2" key="1">
    <citation type="submission" date="2016-04" db="EMBL/GenBank/DDBJ databases">
        <authorList>
            <person name="Evans L.H."/>
            <person name="Alamgir A."/>
            <person name="Owens N."/>
            <person name="Weber N.D."/>
            <person name="Virtaneva K."/>
            <person name="Barbian K."/>
            <person name="Babar A."/>
            <person name="Rosenke K."/>
        </authorList>
    </citation>
    <scope>NUCLEOTIDE SEQUENCE</scope>
    <source>
        <strain evidence="2">Nono1</strain>
    </source>
</reference>
<sequence>MAAGVRAGRAPDLASPPARAHRVLGDDVENLGAEQRWPWPWVSASLRDPSGRGGPGRVNAGRAARCCGGR</sequence>
<feature type="region of interest" description="Disordered" evidence="1">
    <location>
        <begin position="43"/>
        <end position="70"/>
    </location>
</feature>
<gene>
    <name evidence="2" type="ORF">BN4615_P6954</name>
</gene>
<feature type="region of interest" description="Disordered" evidence="1">
    <location>
        <begin position="1"/>
        <end position="23"/>
    </location>
</feature>
<name>A0A1M4EFK2_9ACTN</name>
<dbReference type="AlphaFoldDB" id="A0A1M4EFK2"/>
<protein>
    <submittedName>
        <fullName evidence="2">Uncharacterized protein</fullName>
    </submittedName>
</protein>
<organism evidence="2">
    <name type="scientific">Nonomuraea gerenzanensis</name>
    <dbReference type="NCBI Taxonomy" id="93944"/>
    <lineage>
        <taxon>Bacteria</taxon>
        <taxon>Bacillati</taxon>
        <taxon>Actinomycetota</taxon>
        <taxon>Actinomycetes</taxon>
        <taxon>Streptosporangiales</taxon>
        <taxon>Streptosporangiaceae</taxon>
        <taxon>Nonomuraea</taxon>
    </lineage>
</organism>
<dbReference type="EMBL" id="LT559118">
    <property type="protein sequence ID" value="SBO97438.1"/>
    <property type="molecule type" value="Genomic_DNA"/>
</dbReference>
<proteinExistence type="predicted"/>